<dbReference type="Proteomes" id="UP001156196">
    <property type="component" value="Chromosome"/>
</dbReference>
<dbReference type="GeneID" id="4847764"/>
<dbReference type="Pfam" id="PF18978">
    <property type="entry name" value="DUF5714"/>
    <property type="match status" value="1"/>
</dbReference>
<protein>
    <submittedName>
        <fullName evidence="2">DUF5714 domain-containing protein</fullName>
    </submittedName>
</protein>
<name>A0AAX3E6Z6_9EURY</name>
<dbReference type="InterPro" id="IPR043768">
    <property type="entry name" value="DUF5714"/>
</dbReference>
<evidence type="ECO:0000313" key="2">
    <source>
        <dbReference type="EMBL" id="UYU17455.1"/>
    </source>
</evidence>
<reference evidence="2" key="1">
    <citation type="submission" date="2022-10" db="EMBL/GenBank/DDBJ databases">
        <title>Complete genome of Methanoculleus submarinus DSM 15122.</title>
        <authorList>
            <person name="Chen S.-C."/>
            <person name="Lai S.-J."/>
            <person name="You Y.-T."/>
        </authorList>
    </citation>
    <scope>NUCLEOTIDE SEQUENCE</scope>
    <source>
        <strain evidence="2">DSM 15122</strain>
    </source>
</reference>
<feature type="domain" description="DUF5714" evidence="1">
    <location>
        <begin position="37"/>
        <end position="211"/>
    </location>
</feature>
<keyword evidence="3" id="KW-1185">Reference proteome</keyword>
<evidence type="ECO:0000313" key="3">
    <source>
        <dbReference type="Proteomes" id="UP001156196"/>
    </source>
</evidence>
<dbReference type="GeneID" id="76730618"/>
<dbReference type="AlphaFoldDB" id="A0AAX3E6Z6"/>
<dbReference type="EMBL" id="CP109831">
    <property type="protein sequence ID" value="UYU17455.1"/>
    <property type="molecule type" value="Genomic_DNA"/>
</dbReference>
<gene>
    <name evidence="2" type="ORF">OH143_06960</name>
</gene>
<proteinExistence type="predicted"/>
<accession>A0AAX3E6Z6</accession>
<evidence type="ECO:0000259" key="1">
    <source>
        <dbReference type="Pfam" id="PF18978"/>
    </source>
</evidence>
<dbReference type="RefSeq" id="WP_011842891.1">
    <property type="nucleotide sequence ID" value="NZ_CP109831.1"/>
</dbReference>
<dbReference type="KEGG" id="msum:OH143_06960"/>
<organism evidence="2 3">
    <name type="scientific">Methanoculleus submarinus</name>
    <dbReference type="NCBI Taxonomy" id="204050"/>
    <lineage>
        <taxon>Archaea</taxon>
        <taxon>Methanobacteriati</taxon>
        <taxon>Methanobacteriota</taxon>
        <taxon>Stenosarchaea group</taxon>
        <taxon>Methanomicrobia</taxon>
        <taxon>Methanomicrobiales</taxon>
        <taxon>Methanomicrobiaceae</taxon>
        <taxon>Methanoculleus</taxon>
    </lineage>
</organism>
<sequence>MNQERACSACRKNLAPRERGAEPAPPGEETLSNLDLIERVCLTTTETDPLALACTIMRHPQVSLHGPEHHFLVPAVLLAAYYNHRGSPEKKEPALRQARKRAEAVQPAFCGTHGTCGAAIGTGIFMSLITHSGPLKKEEWSLSNQMTARSLTAIAVSGGPRCCKRDSWLAIGEAVKFLAEKCGIRLPVTEHIACEYATVNRDCTGYECPFYPGEESGPRPPSV</sequence>